<dbReference type="GO" id="GO:0004519">
    <property type="term" value="F:endonuclease activity"/>
    <property type="evidence" value="ECO:0007669"/>
    <property type="project" value="UniProtKB-KW"/>
</dbReference>
<dbReference type="InterPro" id="IPR052021">
    <property type="entry name" value="Type-I_RS_S_subunit"/>
</dbReference>
<gene>
    <name evidence="5" type="ORF">ACFO8Q_00470</name>
</gene>
<evidence type="ECO:0000259" key="4">
    <source>
        <dbReference type="Pfam" id="PF01420"/>
    </source>
</evidence>
<evidence type="ECO:0000313" key="6">
    <source>
        <dbReference type="Proteomes" id="UP001596002"/>
    </source>
</evidence>
<keyword evidence="5" id="KW-0255">Endonuclease</keyword>
<dbReference type="RefSeq" id="WP_380023453.1">
    <property type="nucleotide sequence ID" value="NZ_JBHSHC010000006.1"/>
</dbReference>
<sequence>MSFEPFNGMTPPNEWKAKLVKDIAVVNERAIKKSDCIDTIQYIDIAAVNHRNIDQLQKFNLNDAPSRARRIVQDNDILISTVRPNLKHYTMIRKAEPNMIASTGFAVISPKKVHPDFLYYYLTSDSYTRYLTQIAEGQTSAYPAFNPDIIEYTMVYLPSDNEQREIGEMLASIDKKIELNNAIIKNLEDMAQALFKRWFVDFEFPDDNGEPYKSSGGEFEESELGLIPKGWKVCTLGEFCEISTISINPATQPDIIFEHYSLPAFDSGKLPVFEFGCEIKSNKYKVSKNSILVSKLNPETKRIWSPYCLTDYAICSTEFVNYIPVNSKLRAYCFSILNSEGFHQYLVGNTTGSTNSRQRVNPKGTLHYKLAYGGSDTAYIFNDLVSGIYKKINENTLENKYLASIRDTLLPKLMSGEIRVPVEQDHSAPNLPMVAESKAIYQT</sequence>
<protein>
    <submittedName>
        <fullName evidence="5">Restriction endonuclease subunit S</fullName>
    </submittedName>
</protein>
<reference evidence="6" key="1">
    <citation type="journal article" date="2019" name="Int. J. Syst. Evol. Microbiol.">
        <title>The Global Catalogue of Microorganisms (GCM) 10K type strain sequencing project: providing services to taxonomists for standard genome sequencing and annotation.</title>
        <authorList>
            <consortium name="The Broad Institute Genomics Platform"/>
            <consortium name="The Broad Institute Genome Sequencing Center for Infectious Disease"/>
            <person name="Wu L."/>
            <person name="Ma J."/>
        </authorList>
    </citation>
    <scope>NUCLEOTIDE SEQUENCE [LARGE SCALE GENOMIC DNA]</scope>
    <source>
        <strain evidence="6">WYCCWR 12678</strain>
    </source>
</reference>
<dbReference type="InterPro" id="IPR044946">
    <property type="entry name" value="Restrct_endonuc_typeI_TRD_sf"/>
</dbReference>
<dbReference type="SUPFAM" id="SSF116734">
    <property type="entry name" value="DNA methylase specificity domain"/>
    <property type="match status" value="2"/>
</dbReference>
<dbReference type="Pfam" id="PF01420">
    <property type="entry name" value="Methylase_S"/>
    <property type="match status" value="1"/>
</dbReference>
<comment type="caution">
    <text evidence="5">The sequence shown here is derived from an EMBL/GenBank/DDBJ whole genome shotgun (WGS) entry which is preliminary data.</text>
</comment>
<keyword evidence="5" id="KW-0378">Hydrolase</keyword>
<evidence type="ECO:0000256" key="2">
    <source>
        <dbReference type="ARBA" id="ARBA00022747"/>
    </source>
</evidence>
<evidence type="ECO:0000313" key="5">
    <source>
        <dbReference type="EMBL" id="MFC4765880.1"/>
    </source>
</evidence>
<proteinExistence type="inferred from homology"/>
<accession>A0ABV9PVS0</accession>
<evidence type="ECO:0000256" key="1">
    <source>
        <dbReference type="ARBA" id="ARBA00010923"/>
    </source>
</evidence>
<comment type="similarity">
    <text evidence="1">Belongs to the type-I restriction system S methylase family.</text>
</comment>
<feature type="domain" description="Type I restriction modification DNA specificity" evidence="4">
    <location>
        <begin position="12"/>
        <end position="188"/>
    </location>
</feature>
<keyword evidence="6" id="KW-1185">Reference proteome</keyword>
<keyword evidence="3" id="KW-0238">DNA-binding</keyword>
<dbReference type="EMBL" id="JBHSHC010000006">
    <property type="protein sequence ID" value="MFC4765880.1"/>
    <property type="molecule type" value="Genomic_DNA"/>
</dbReference>
<evidence type="ECO:0000256" key="3">
    <source>
        <dbReference type="ARBA" id="ARBA00023125"/>
    </source>
</evidence>
<dbReference type="InterPro" id="IPR000055">
    <property type="entry name" value="Restrct_endonuc_typeI_TRD"/>
</dbReference>
<keyword evidence="5" id="KW-0540">Nuclease</keyword>
<organism evidence="5 6">
    <name type="scientific">Effusibacillus consociatus</name>
    <dbReference type="NCBI Taxonomy" id="1117041"/>
    <lineage>
        <taxon>Bacteria</taxon>
        <taxon>Bacillati</taxon>
        <taxon>Bacillota</taxon>
        <taxon>Bacilli</taxon>
        <taxon>Bacillales</taxon>
        <taxon>Alicyclobacillaceae</taxon>
        <taxon>Effusibacillus</taxon>
    </lineage>
</organism>
<dbReference type="Proteomes" id="UP001596002">
    <property type="component" value="Unassembled WGS sequence"/>
</dbReference>
<dbReference type="PANTHER" id="PTHR30408">
    <property type="entry name" value="TYPE-1 RESTRICTION ENZYME ECOKI SPECIFICITY PROTEIN"/>
    <property type="match status" value="1"/>
</dbReference>
<keyword evidence="2" id="KW-0680">Restriction system</keyword>
<dbReference type="PANTHER" id="PTHR30408:SF13">
    <property type="entry name" value="TYPE I RESTRICTION ENZYME HINDI SPECIFICITY SUBUNIT"/>
    <property type="match status" value="1"/>
</dbReference>
<dbReference type="Gene3D" id="3.90.220.20">
    <property type="entry name" value="DNA methylase specificity domains"/>
    <property type="match status" value="2"/>
</dbReference>
<name>A0ABV9PVS0_9BACL</name>